<organism evidence="3">
    <name type="scientific">Tanacetum cinerariifolium</name>
    <name type="common">Dalmatian daisy</name>
    <name type="synonym">Chrysanthemum cinerariifolium</name>
    <dbReference type="NCBI Taxonomy" id="118510"/>
    <lineage>
        <taxon>Eukaryota</taxon>
        <taxon>Viridiplantae</taxon>
        <taxon>Streptophyta</taxon>
        <taxon>Embryophyta</taxon>
        <taxon>Tracheophyta</taxon>
        <taxon>Spermatophyta</taxon>
        <taxon>Magnoliopsida</taxon>
        <taxon>eudicotyledons</taxon>
        <taxon>Gunneridae</taxon>
        <taxon>Pentapetalae</taxon>
        <taxon>asterids</taxon>
        <taxon>campanulids</taxon>
        <taxon>Asterales</taxon>
        <taxon>Asteraceae</taxon>
        <taxon>Asteroideae</taxon>
        <taxon>Anthemideae</taxon>
        <taxon>Anthemidinae</taxon>
        <taxon>Tanacetum</taxon>
    </lineage>
</organism>
<evidence type="ECO:0000259" key="2">
    <source>
        <dbReference type="Pfam" id="PF19259"/>
    </source>
</evidence>
<feature type="compositionally biased region" description="Basic and acidic residues" evidence="1">
    <location>
        <begin position="52"/>
        <end position="64"/>
    </location>
</feature>
<evidence type="ECO:0000313" key="3">
    <source>
        <dbReference type="EMBL" id="GEU38317.1"/>
    </source>
</evidence>
<proteinExistence type="predicted"/>
<dbReference type="InterPro" id="IPR045358">
    <property type="entry name" value="Ty3_capsid"/>
</dbReference>
<feature type="domain" description="Ty3 transposon capsid-like protein" evidence="2">
    <location>
        <begin position="166"/>
        <end position="325"/>
    </location>
</feature>
<dbReference type="AlphaFoldDB" id="A0A6L2JP01"/>
<gene>
    <name evidence="3" type="ORF">Tci_010295</name>
</gene>
<evidence type="ECO:0000256" key="1">
    <source>
        <dbReference type="SAM" id="MobiDB-lite"/>
    </source>
</evidence>
<feature type="compositionally biased region" description="Basic and acidic residues" evidence="1">
    <location>
        <begin position="9"/>
        <end position="23"/>
    </location>
</feature>
<feature type="compositionally biased region" description="Acidic residues" evidence="1">
    <location>
        <begin position="38"/>
        <end position="51"/>
    </location>
</feature>
<reference evidence="3" key="1">
    <citation type="journal article" date="2019" name="Sci. Rep.">
        <title>Draft genome of Tanacetum cinerariifolium, the natural source of mosquito coil.</title>
        <authorList>
            <person name="Yamashiro T."/>
            <person name="Shiraishi A."/>
            <person name="Satake H."/>
            <person name="Nakayama K."/>
        </authorList>
    </citation>
    <scope>NUCLEOTIDE SEQUENCE</scope>
</reference>
<name>A0A6L2JP01_TANCI</name>
<sequence>MAKPLSPDHVFDFPEDDPTHDVEDLNMNVEEDPKKDPEEPEEDPQEDPKEEPEEKPGKGPDEITRVLPITPPPLSKDSDSEALDTTNRTVWVPPLGSMFKCEEPGVGMRAYEHENVVTRNEIDQVRRHMDAYDVDLGFIKQDATRTSDGVLALKEENQSLRRRMDSLESFNGTEGVVGLSCWFKKMESVFEIIKCAEENKVKFVACTLEGHALMWWNGNFHTLVLNNAYRIPWIDLKIMITIEYCPRMEMQKMEQELWTLTLKGEDIEGYNNRFHDLALMCPDLVTLERKKIEHYVRGLSKKFKANVTSSKPANLHEAINMARELVKQAIHAKAIRIGERNKRK</sequence>
<dbReference type="EMBL" id="BKCJ010001038">
    <property type="protein sequence ID" value="GEU38317.1"/>
    <property type="molecule type" value="Genomic_DNA"/>
</dbReference>
<accession>A0A6L2JP01</accession>
<feature type="region of interest" description="Disordered" evidence="1">
    <location>
        <begin position="1"/>
        <end position="88"/>
    </location>
</feature>
<dbReference type="Pfam" id="PF19259">
    <property type="entry name" value="Ty3_capsid"/>
    <property type="match status" value="1"/>
</dbReference>
<protein>
    <recommendedName>
        <fullName evidence="2">Ty3 transposon capsid-like protein domain-containing protein</fullName>
    </recommendedName>
</protein>
<comment type="caution">
    <text evidence="3">The sequence shown here is derived from an EMBL/GenBank/DDBJ whole genome shotgun (WGS) entry which is preliminary data.</text>
</comment>